<feature type="region of interest" description="Disordered" evidence="1">
    <location>
        <begin position="15"/>
        <end position="85"/>
    </location>
</feature>
<dbReference type="InParanoid" id="A0A251SMS9"/>
<organism evidence="3 4">
    <name type="scientific">Helianthus annuus</name>
    <name type="common">Common sunflower</name>
    <dbReference type="NCBI Taxonomy" id="4232"/>
    <lineage>
        <taxon>Eukaryota</taxon>
        <taxon>Viridiplantae</taxon>
        <taxon>Streptophyta</taxon>
        <taxon>Embryophyta</taxon>
        <taxon>Tracheophyta</taxon>
        <taxon>Spermatophyta</taxon>
        <taxon>Magnoliopsida</taxon>
        <taxon>eudicotyledons</taxon>
        <taxon>Gunneridae</taxon>
        <taxon>Pentapetalae</taxon>
        <taxon>asterids</taxon>
        <taxon>campanulids</taxon>
        <taxon>Asterales</taxon>
        <taxon>Asteraceae</taxon>
        <taxon>Asteroideae</taxon>
        <taxon>Heliantheae alliance</taxon>
        <taxon>Heliantheae</taxon>
        <taxon>Helianthus</taxon>
    </lineage>
</organism>
<proteinExistence type="predicted"/>
<dbReference type="Gramene" id="mRNA:HanXRQr2_Chr14g0665231">
    <property type="protein sequence ID" value="mRNA:HanXRQr2_Chr14g0665231"/>
    <property type="gene ID" value="HanXRQr2_Chr14g0665231"/>
</dbReference>
<name>A0A251SMS9_HELAN</name>
<dbReference type="PANTHER" id="PTHR33738:SF21">
    <property type="entry name" value="TPRXL"/>
    <property type="match status" value="1"/>
</dbReference>
<dbReference type="EMBL" id="CM007903">
    <property type="protein sequence ID" value="OTF99605.1"/>
    <property type="molecule type" value="Genomic_DNA"/>
</dbReference>
<accession>A0A251SMS9</accession>
<sequence>MDHMKQQYGGSLSFTERLFGPKDAPSTSSSGLFSSVFGPSSTGLGRDSKNTGLSKKPEFGGTKPPTQDYKTQRTTGEKDGNPVYQNGIVEPCYLSSSIYYGGQEVYSSNTHTNRPQCIFKKHGGDDDPSASRGNWWQGSLYY</sequence>
<reference evidence="3" key="2">
    <citation type="submission" date="2017-02" db="EMBL/GenBank/DDBJ databases">
        <title>Sunflower complete genome.</title>
        <authorList>
            <person name="Langlade N."/>
            <person name="Munos S."/>
        </authorList>
    </citation>
    <scope>NUCLEOTIDE SEQUENCE [LARGE SCALE GENOMIC DNA]</scope>
    <source>
        <tissue evidence="3">Leaves</tissue>
    </source>
</reference>
<reference evidence="2 4" key="1">
    <citation type="journal article" date="2017" name="Nature">
        <title>The sunflower genome provides insights into oil metabolism, flowering and Asterid evolution.</title>
        <authorList>
            <person name="Badouin H."/>
            <person name="Gouzy J."/>
            <person name="Grassa C.J."/>
            <person name="Murat F."/>
            <person name="Staton S.E."/>
            <person name="Cottret L."/>
            <person name="Lelandais-Briere C."/>
            <person name="Owens G.L."/>
            <person name="Carrere S."/>
            <person name="Mayjonade B."/>
            <person name="Legrand L."/>
            <person name="Gill N."/>
            <person name="Kane N.C."/>
            <person name="Bowers J.E."/>
            <person name="Hubner S."/>
            <person name="Bellec A."/>
            <person name="Berard A."/>
            <person name="Berges H."/>
            <person name="Blanchet N."/>
            <person name="Boniface M.C."/>
            <person name="Brunel D."/>
            <person name="Catrice O."/>
            <person name="Chaidir N."/>
            <person name="Claudel C."/>
            <person name="Donnadieu C."/>
            <person name="Faraut T."/>
            <person name="Fievet G."/>
            <person name="Helmstetter N."/>
            <person name="King M."/>
            <person name="Knapp S.J."/>
            <person name="Lai Z."/>
            <person name="Le Paslier M.C."/>
            <person name="Lippi Y."/>
            <person name="Lorenzon L."/>
            <person name="Mandel J.R."/>
            <person name="Marage G."/>
            <person name="Marchand G."/>
            <person name="Marquand E."/>
            <person name="Bret-Mestries E."/>
            <person name="Morien E."/>
            <person name="Nambeesan S."/>
            <person name="Nguyen T."/>
            <person name="Pegot-Espagnet P."/>
            <person name="Pouilly N."/>
            <person name="Raftis F."/>
            <person name="Sallet E."/>
            <person name="Schiex T."/>
            <person name="Thomas J."/>
            <person name="Vandecasteele C."/>
            <person name="Vares D."/>
            <person name="Vear F."/>
            <person name="Vautrin S."/>
            <person name="Crespi M."/>
            <person name="Mangin B."/>
            <person name="Burke J.M."/>
            <person name="Salse J."/>
            <person name="Munos S."/>
            <person name="Vincourt P."/>
            <person name="Rieseberg L.H."/>
            <person name="Langlade N.B."/>
        </authorList>
    </citation>
    <scope>NUCLEOTIDE SEQUENCE [LARGE SCALE GENOMIC DNA]</scope>
    <source>
        <strain evidence="4">cv. SF193</strain>
        <tissue evidence="2">Leaves</tissue>
    </source>
</reference>
<keyword evidence="4" id="KW-1185">Reference proteome</keyword>
<dbReference type="EMBL" id="MNCJ02000329">
    <property type="protein sequence ID" value="KAF5770959.1"/>
    <property type="molecule type" value="Genomic_DNA"/>
</dbReference>
<dbReference type="OMA" id="NSQHIFR"/>
<protein>
    <submittedName>
        <fullName evidence="3">Uncharacterized protein</fullName>
    </submittedName>
</protein>
<evidence type="ECO:0000313" key="2">
    <source>
        <dbReference type="EMBL" id="KAF5770959.1"/>
    </source>
</evidence>
<feature type="compositionally biased region" description="Low complexity" evidence="1">
    <location>
        <begin position="25"/>
        <end position="41"/>
    </location>
</feature>
<gene>
    <name evidence="3" type="ORF">HannXRQ_Chr14g0458451</name>
    <name evidence="2" type="ORF">HanXRQr2_Chr14g0665231</name>
</gene>
<reference evidence="2" key="3">
    <citation type="submission" date="2020-06" db="EMBL/GenBank/DDBJ databases">
        <title>Helianthus annuus Genome sequencing and assembly Release 2.</title>
        <authorList>
            <person name="Gouzy J."/>
            <person name="Langlade N."/>
            <person name="Munos S."/>
        </authorList>
    </citation>
    <scope>NUCLEOTIDE SEQUENCE</scope>
    <source>
        <tissue evidence="2">Leaves</tissue>
    </source>
</reference>
<dbReference type="AlphaFoldDB" id="A0A251SMS9"/>
<feature type="region of interest" description="Disordered" evidence="1">
    <location>
        <begin position="110"/>
        <end position="133"/>
    </location>
</feature>
<evidence type="ECO:0000256" key="1">
    <source>
        <dbReference type="SAM" id="MobiDB-lite"/>
    </source>
</evidence>
<evidence type="ECO:0000313" key="4">
    <source>
        <dbReference type="Proteomes" id="UP000215914"/>
    </source>
</evidence>
<dbReference type="Proteomes" id="UP000215914">
    <property type="component" value="Chromosome 14"/>
</dbReference>
<dbReference type="PANTHER" id="PTHR33738">
    <property type="entry name" value="EMB|CAB82975.1"/>
    <property type="match status" value="1"/>
</dbReference>
<evidence type="ECO:0000313" key="3">
    <source>
        <dbReference type="EMBL" id="OTF99605.1"/>
    </source>
</evidence>
<feature type="compositionally biased region" description="Polar residues" evidence="1">
    <location>
        <begin position="64"/>
        <end position="74"/>
    </location>
</feature>
<dbReference type="OrthoDB" id="1733797at2759"/>